<evidence type="ECO:0000256" key="9">
    <source>
        <dbReference type="ARBA" id="ARBA00061380"/>
    </source>
</evidence>
<feature type="compositionally biased region" description="Low complexity" evidence="11">
    <location>
        <begin position="23"/>
        <end position="39"/>
    </location>
</feature>
<keyword evidence="2" id="KW-0723">Serine/threonine-protein kinase</keyword>
<evidence type="ECO:0000256" key="11">
    <source>
        <dbReference type="SAM" id="MobiDB-lite"/>
    </source>
</evidence>
<dbReference type="Pfam" id="PF00069">
    <property type="entry name" value="Pkinase"/>
    <property type="match status" value="1"/>
</dbReference>
<evidence type="ECO:0000256" key="5">
    <source>
        <dbReference type="ARBA" id="ARBA00022777"/>
    </source>
</evidence>
<dbReference type="PANTHER" id="PTHR24058">
    <property type="entry name" value="DUAL SPECIFICITY PROTEIN KINASE"/>
    <property type="match status" value="1"/>
</dbReference>
<keyword evidence="3" id="KW-0808">Transferase</keyword>
<evidence type="ECO:0000313" key="13">
    <source>
        <dbReference type="EMBL" id="KRX16730.1"/>
    </source>
</evidence>
<dbReference type="GO" id="GO:0004713">
    <property type="term" value="F:protein tyrosine kinase activity"/>
    <property type="evidence" value="ECO:0007669"/>
    <property type="project" value="TreeGrafter"/>
</dbReference>
<evidence type="ECO:0000256" key="10">
    <source>
        <dbReference type="PROSITE-ProRule" id="PRU10141"/>
    </source>
</evidence>
<accession>A0A0V0RR07</accession>
<gene>
    <name evidence="13" type="primary">HIPK1</name>
    <name evidence="13" type="ORF">T07_2043</name>
</gene>
<proteinExistence type="inferred from homology"/>
<dbReference type="AlphaFoldDB" id="A0A0V0RR07"/>
<dbReference type="InterPro" id="IPR008271">
    <property type="entry name" value="Ser/Thr_kinase_AS"/>
</dbReference>
<dbReference type="CDD" id="cd14211">
    <property type="entry name" value="STKc_HIPK"/>
    <property type="match status" value="1"/>
</dbReference>
<feature type="region of interest" description="Disordered" evidence="11">
    <location>
        <begin position="904"/>
        <end position="923"/>
    </location>
</feature>
<dbReference type="GO" id="GO:0005634">
    <property type="term" value="C:nucleus"/>
    <property type="evidence" value="ECO:0007669"/>
    <property type="project" value="TreeGrafter"/>
</dbReference>
<dbReference type="Gene3D" id="3.30.200.20">
    <property type="entry name" value="Phosphorylase Kinase, domain 1"/>
    <property type="match status" value="1"/>
</dbReference>
<keyword evidence="5 13" id="KW-0418">Kinase</keyword>
<dbReference type="SUPFAM" id="SSF56112">
    <property type="entry name" value="Protein kinase-like (PK-like)"/>
    <property type="match status" value="1"/>
</dbReference>
<feature type="compositionally biased region" description="Low complexity" evidence="11">
    <location>
        <begin position="904"/>
        <end position="922"/>
    </location>
</feature>
<dbReference type="InterPro" id="IPR017441">
    <property type="entry name" value="Protein_kinase_ATP_BS"/>
</dbReference>
<dbReference type="GO" id="GO:0003677">
    <property type="term" value="F:DNA binding"/>
    <property type="evidence" value="ECO:0007669"/>
    <property type="project" value="UniProtKB-KW"/>
</dbReference>
<organism evidence="13 14">
    <name type="scientific">Trichinella nelsoni</name>
    <dbReference type="NCBI Taxonomy" id="6336"/>
    <lineage>
        <taxon>Eukaryota</taxon>
        <taxon>Metazoa</taxon>
        <taxon>Ecdysozoa</taxon>
        <taxon>Nematoda</taxon>
        <taxon>Enoplea</taxon>
        <taxon>Dorylaimia</taxon>
        <taxon>Trichinellida</taxon>
        <taxon>Trichinellidae</taxon>
        <taxon>Trichinella</taxon>
    </lineage>
</organism>
<evidence type="ECO:0000256" key="4">
    <source>
        <dbReference type="ARBA" id="ARBA00022741"/>
    </source>
</evidence>
<reference evidence="13 14" key="1">
    <citation type="submission" date="2015-01" db="EMBL/GenBank/DDBJ databases">
        <title>Evolution of Trichinella species and genotypes.</title>
        <authorList>
            <person name="Korhonen P.K."/>
            <person name="Edoardo P."/>
            <person name="Giuseppe L.R."/>
            <person name="Gasser R.B."/>
        </authorList>
    </citation>
    <scope>NUCLEOTIDE SEQUENCE [LARGE SCALE GENOMIC DNA]</scope>
    <source>
        <strain evidence="13">ISS37</strain>
    </source>
</reference>
<dbReference type="GO" id="GO:0005737">
    <property type="term" value="C:cytoplasm"/>
    <property type="evidence" value="ECO:0007669"/>
    <property type="project" value="TreeGrafter"/>
</dbReference>
<comment type="caution">
    <text evidence="13">The sequence shown here is derived from an EMBL/GenBank/DDBJ whole genome shotgun (WGS) entry which is preliminary data.</text>
</comment>
<dbReference type="Proteomes" id="UP000054630">
    <property type="component" value="Unassembled WGS sequence"/>
</dbReference>
<keyword evidence="13" id="KW-0371">Homeobox</keyword>
<evidence type="ECO:0000313" key="14">
    <source>
        <dbReference type="Proteomes" id="UP000054630"/>
    </source>
</evidence>
<evidence type="ECO:0000256" key="3">
    <source>
        <dbReference type="ARBA" id="ARBA00022679"/>
    </source>
</evidence>
<feature type="region of interest" description="Disordered" evidence="11">
    <location>
        <begin position="1"/>
        <end position="39"/>
    </location>
</feature>
<dbReference type="STRING" id="6336.A0A0V0RR07"/>
<protein>
    <recommendedName>
        <fullName evidence="1">non-specific serine/threonine protein kinase</fullName>
        <ecNumber evidence="1">2.7.11.1</ecNumber>
    </recommendedName>
</protein>
<evidence type="ECO:0000256" key="1">
    <source>
        <dbReference type="ARBA" id="ARBA00012513"/>
    </source>
</evidence>
<comment type="catalytic activity">
    <reaction evidence="8">
        <text>L-seryl-[protein] + ATP = O-phospho-L-seryl-[protein] + ADP + H(+)</text>
        <dbReference type="Rhea" id="RHEA:17989"/>
        <dbReference type="Rhea" id="RHEA-COMP:9863"/>
        <dbReference type="Rhea" id="RHEA-COMP:11604"/>
        <dbReference type="ChEBI" id="CHEBI:15378"/>
        <dbReference type="ChEBI" id="CHEBI:29999"/>
        <dbReference type="ChEBI" id="CHEBI:30616"/>
        <dbReference type="ChEBI" id="CHEBI:83421"/>
        <dbReference type="ChEBI" id="CHEBI:456216"/>
        <dbReference type="EC" id="2.7.11.1"/>
    </reaction>
</comment>
<dbReference type="GO" id="GO:0005524">
    <property type="term" value="F:ATP binding"/>
    <property type="evidence" value="ECO:0007669"/>
    <property type="project" value="UniProtKB-UniRule"/>
</dbReference>
<keyword evidence="6 10" id="KW-0067">ATP-binding</keyword>
<sequence length="963" mass="104643">MHEPLSAQRSSRKKRKLATSPYASPTVVDASSSSSSSVKAFPGFSSSLKDNASMTNPIGQPMAVSSITVPTNLSFLPSSCCVSPNLASSDGGDVERSRVKRKQANNSSCSSRGLQVVPAVVENHFRGYDAIKLTGSHVGINTGNNNNNNNNNSTVPSKKCVTRGVAVPNKQQQFGKKSTAADGEYQLVKNEVLRSPYQEYEVLEFLGKGTFGQVVKCWKKGTKDIVAVKILKKHPSYARQGQIEVSILQRLSKENAEEHNFVQAFECFQHKNHTCLVFEMLEQNLYDYLKANKFAPLPLACIRPIVQQVLSALCKLKELGLIHADLKPENIMLVDPVNQPFRVKVIDFGSASLVSKAITNTYLQSRYYRAPEIILGLPFNEAIDMWSLGCVVAELFLGWPLYPGSCEFDQIRFISQTQGLPAAHVLNTATKTQRFFKQDGSTLYPYWRLKTIEEHEQESGVKSKETRKYVFNCLDDISQVNFSVALEGTDAVCERLDRQEFTDMLQKMLAVDQDRRITPNEGLQHNFLQLTNMLDYSNCNYMQRSIQRMSVCSRNSNMSARSALYSADNRTAATAGTVAAAAAAAAAAVVTSSQPIIPSNLTSQITQVASTSDYQSNGFVQYPAAPVQPLAPYITYQPLMLQHSFIPSRHFVGIIGPSSASTPLYQPFGPVSLPLSLVDPHIVLPAAAAWPDRLLSWPVAAAAAAAAAVNVAAARGGPSLQGLFNGATGNAADVGTFLVPAAASSGVESTHQTGLNNSYHYLTKLAGSAAFPQQQQQQLRINPTTANNNMDGSLLFHQAKFEPVSMTTSLLQHDKEANIFPEAKLSCCADEMLSQFGKKQSKLVAVEASSSGNCQASSSLSYNTEDDESNSELNNNCIDLTVDCDDGNVEKYDQQLPMISSSLVSGDAADSGSSGSHPSAVSRWAGKTKAVVRPIKVERARIVGDAAALELHFLPVPWQLYGK</sequence>
<dbReference type="PROSITE" id="PS00107">
    <property type="entry name" value="PROTEIN_KINASE_ATP"/>
    <property type="match status" value="1"/>
</dbReference>
<comment type="catalytic activity">
    <reaction evidence="7">
        <text>L-threonyl-[protein] + ATP = O-phospho-L-threonyl-[protein] + ADP + H(+)</text>
        <dbReference type="Rhea" id="RHEA:46608"/>
        <dbReference type="Rhea" id="RHEA-COMP:11060"/>
        <dbReference type="Rhea" id="RHEA-COMP:11605"/>
        <dbReference type="ChEBI" id="CHEBI:15378"/>
        <dbReference type="ChEBI" id="CHEBI:30013"/>
        <dbReference type="ChEBI" id="CHEBI:30616"/>
        <dbReference type="ChEBI" id="CHEBI:61977"/>
        <dbReference type="ChEBI" id="CHEBI:456216"/>
        <dbReference type="EC" id="2.7.11.1"/>
    </reaction>
</comment>
<comment type="similarity">
    <text evidence="9">Belongs to the protein kinase superfamily. CMGC Ser/Thr protein kinase family. HIPK subfamily.</text>
</comment>
<dbReference type="FunFam" id="1.10.510.10:FF:000029">
    <property type="entry name" value="Homeodomain-interacting protein kinase 2 isoform 1"/>
    <property type="match status" value="1"/>
</dbReference>
<evidence type="ECO:0000259" key="12">
    <source>
        <dbReference type="PROSITE" id="PS50011"/>
    </source>
</evidence>
<evidence type="ECO:0000256" key="8">
    <source>
        <dbReference type="ARBA" id="ARBA00048679"/>
    </source>
</evidence>
<dbReference type="InterPro" id="IPR011009">
    <property type="entry name" value="Kinase-like_dom_sf"/>
</dbReference>
<keyword evidence="4 10" id="KW-0547">Nucleotide-binding</keyword>
<name>A0A0V0RR07_9BILA</name>
<dbReference type="PANTHER" id="PTHR24058:SF17">
    <property type="entry name" value="HOMEODOMAIN INTERACTING PROTEIN KINASE, ISOFORM D"/>
    <property type="match status" value="1"/>
</dbReference>
<dbReference type="PROSITE" id="PS50011">
    <property type="entry name" value="PROTEIN_KINASE_DOM"/>
    <property type="match status" value="1"/>
</dbReference>
<dbReference type="GO" id="GO:0004674">
    <property type="term" value="F:protein serine/threonine kinase activity"/>
    <property type="evidence" value="ECO:0007669"/>
    <property type="project" value="UniProtKB-KW"/>
</dbReference>
<dbReference type="PROSITE" id="PS00108">
    <property type="entry name" value="PROTEIN_KINASE_ST"/>
    <property type="match status" value="1"/>
</dbReference>
<dbReference type="EC" id="2.7.11.1" evidence="1"/>
<evidence type="ECO:0000256" key="2">
    <source>
        <dbReference type="ARBA" id="ARBA00022527"/>
    </source>
</evidence>
<dbReference type="InterPro" id="IPR050494">
    <property type="entry name" value="Ser_Thr_dual-spec_kinase"/>
</dbReference>
<evidence type="ECO:0000256" key="7">
    <source>
        <dbReference type="ARBA" id="ARBA00047899"/>
    </source>
</evidence>
<feature type="region of interest" description="Disordered" evidence="11">
    <location>
        <begin position="86"/>
        <end position="106"/>
    </location>
</feature>
<dbReference type="EMBL" id="JYDL01000101">
    <property type="protein sequence ID" value="KRX16730.1"/>
    <property type="molecule type" value="Genomic_DNA"/>
</dbReference>
<dbReference type="InterPro" id="IPR000719">
    <property type="entry name" value="Prot_kinase_dom"/>
</dbReference>
<feature type="domain" description="Protein kinase" evidence="12">
    <location>
        <begin position="200"/>
        <end position="528"/>
    </location>
</feature>
<dbReference type="Gene3D" id="1.10.510.10">
    <property type="entry name" value="Transferase(Phosphotransferase) domain 1"/>
    <property type="match status" value="1"/>
</dbReference>
<evidence type="ECO:0000256" key="6">
    <source>
        <dbReference type="ARBA" id="ARBA00022840"/>
    </source>
</evidence>
<keyword evidence="14" id="KW-1185">Reference proteome</keyword>
<keyword evidence="13" id="KW-0238">DNA-binding</keyword>
<dbReference type="OrthoDB" id="10030361at2759"/>
<feature type="binding site" evidence="10">
    <location>
        <position position="229"/>
    </location>
    <ligand>
        <name>ATP</name>
        <dbReference type="ChEBI" id="CHEBI:30616"/>
    </ligand>
</feature>
<dbReference type="SMART" id="SM00220">
    <property type="entry name" value="S_TKc"/>
    <property type="match status" value="1"/>
</dbReference>